<dbReference type="EMBL" id="CP022753">
    <property type="protein sequence ID" value="ASU85553.1"/>
    <property type="molecule type" value="Genomic_DNA"/>
</dbReference>
<name>A0A223SBX0_9ACTN</name>
<reference evidence="2 3" key="1">
    <citation type="submission" date="2017-08" db="EMBL/GenBank/DDBJ databases">
        <title>The complete genome sequence of Nocardiopsis gilva YIM 90087.</title>
        <authorList>
            <person name="Yin M."/>
            <person name="Tang S."/>
        </authorList>
    </citation>
    <scope>NUCLEOTIDE SEQUENCE [LARGE SCALE GENOMIC DNA]</scope>
    <source>
        <strain evidence="2 3">YIM 90087</strain>
    </source>
</reference>
<dbReference type="SUPFAM" id="SSF47090">
    <property type="entry name" value="PGBD-like"/>
    <property type="match status" value="1"/>
</dbReference>
<protein>
    <recommendedName>
        <fullName evidence="1">Peptidoglycan binding-like domain-containing protein</fullName>
    </recommendedName>
</protein>
<dbReference type="AlphaFoldDB" id="A0A223SBX0"/>
<gene>
    <name evidence="2" type="ORF">CDO52_24575</name>
</gene>
<proteinExistence type="predicted"/>
<evidence type="ECO:0000313" key="3">
    <source>
        <dbReference type="Proteomes" id="UP000215005"/>
    </source>
</evidence>
<organism evidence="2 3">
    <name type="scientific">Nocardiopsis gilva YIM 90087</name>
    <dbReference type="NCBI Taxonomy" id="1235441"/>
    <lineage>
        <taxon>Bacteria</taxon>
        <taxon>Bacillati</taxon>
        <taxon>Actinomycetota</taxon>
        <taxon>Actinomycetes</taxon>
        <taxon>Streptosporangiales</taxon>
        <taxon>Nocardiopsidaceae</taxon>
        <taxon>Nocardiopsis</taxon>
    </lineage>
</organism>
<evidence type="ECO:0000259" key="1">
    <source>
        <dbReference type="Pfam" id="PF01471"/>
    </source>
</evidence>
<dbReference type="InterPro" id="IPR002477">
    <property type="entry name" value="Peptidoglycan-bd-like"/>
</dbReference>
<sequence>MLNRPTGTALLAGAVLLATGGVTGFLLRPAGPPPDLAAADPITSAPVAKEEFVDERTVQVALNIAPATDLVVGTGGRVTSTTCAADATLKSGSVPMRVNGKRLIALATKVPLYRDLSWGDKGADVKALQTELSRLGHSTAADGTFGRQTYNAVRALKKANGMKNPDGKVAVDRFVWLPSATVTAEECTAPLGSSISKGEAFASVPGQVESATLEEVPTDAAPGKRTLTVAGVSGPVSEDGAADDPDFMRELSDTKEAQAAQKGEDEPISASVALTEPLDALKVAPGALFGTADGRGCLQSGDNVIPVRIVGSNLGSTIVVAEDDVPDEVALGPAITATSCEKDAS</sequence>
<dbReference type="Proteomes" id="UP000215005">
    <property type="component" value="Chromosome"/>
</dbReference>
<dbReference type="KEGG" id="ngv:CDO52_24575"/>
<dbReference type="Pfam" id="PF01471">
    <property type="entry name" value="PG_binding_1"/>
    <property type="match status" value="1"/>
</dbReference>
<dbReference type="Gene3D" id="1.10.101.10">
    <property type="entry name" value="PGBD-like superfamily/PGBD"/>
    <property type="match status" value="1"/>
</dbReference>
<accession>A0A223SBX0</accession>
<dbReference type="OrthoDB" id="3268648at2"/>
<dbReference type="InterPro" id="IPR036366">
    <property type="entry name" value="PGBDSf"/>
</dbReference>
<feature type="domain" description="Peptidoglycan binding-like" evidence="1">
    <location>
        <begin position="122"/>
        <end position="169"/>
    </location>
</feature>
<keyword evidence="3" id="KW-1185">Reference proteome</keyword>
<evidence type="ECO:0000313" key="2">
    <source>
        <dbReference type="EMBL" id="ASU85553.1"/>
    </source>
</evidence>
<dbReference type="RefSeq" id="WP_017618835.1">
    <property type="nucleotide sequence ID" value="NZ_ANBG01000197.1"/>
</dbReference>
<dbReference type="InterPro" id="IPR036365">
    <property type="entry name" value="PGBD-like_sf"/>
</dbReference>